<dbReference type="AlphaFoldDB" id="A0A328YX06"/>
<protein>
    <recommendedName>
        <fullName evidence="4">DUF2917 family protein</fullName>
    </recommendedName>
</protein>
<name>A0A328YX06_9BURK</name>
<keyword evidence="1" id="KW-0472">Membrane</keyword>
<proteinExistence type="predicted"/>
<evidence type="ECO:0000313" key="2">
    <source>
        <dbReference type="EMBL" id="RAR77305.1"/>
    </source>
</evidence>
<gene>
    <name evidence="2" type="ORF">AX018_103841</name>
</gene>
<reference evidence="2 3" key="1">
    <citation type="submission" date="2018-06" db="EMBL/GenBank/DDBJ databases">
        <title>Genomic Encyclopedia of Archaeal and Bacterial Type Strains, Phase II (KMG-II): from individual species to whole genera.</title>
        <authorList>
            <person name="Goeker M."/>
        </authorList>
    </citation>
    <scope>NUCLEOTIDE SEQUENCE [LARGE SCALE GENOMIC DNA]</scope>
    <source>
        <strain evidence="2 3">CFPB 3232</strain>
    </source>
</reference>
<keyword evidence="1" id="KW-1133">Transmembrane helix</keyword>
<comment type="caution">
    <text evidence="2">The sequence shown here is derived from an EMBL/GenBank/DDBJ whole genome shotgun (WGS) entry which is preliminary data.</text>
</comment>
<sequence>MERYEVLDSQQSMCASRVNRAAGSWCLAPRRAMALRPRRDGWLEIAHGGVWLTVSGPGAPSGDLFLRAGEACRLGPGQCAVLEAWRQGPEEPGTDAVAFRWREMLSEMERDVAQAGAGVRRSWSRDVAPSWQALSVALRAAARAQAAVVRASFGAAIALGAWGIAVFAGRPRTGSRLPCNGVLHRH</sequence>
<feature type="transmembrane region" description="Helical" evidence="1">
    <location>
        <begin position="147"/>
        <end position="168"/>
    </location>
</feature>
<keyword evidence="3" id="KW-1185">Reference proteome</keyword>
<dbReference type="Proteomes" id="UP000248856">
    <property type="component" value="Unassembled WGS sequence"/>
</dbReference>
<evidence type="ECO:0000256" key="1">
    <source>
        <dbReference type="SAM" id="Phobius"/>
    </source>
</evidence>
<keyword evidence="1" id="KW-0812">Transmembrane</keyword>
<dbReference type="Pfam" id="PF11142">
    <property type="entry name" value="DUF2917"/>
    <property type="match status" value="1"/>
</dbReference>
<accession>A0A328YX06</accession>
<dbReference type="EMBL" id="QLTA01000038">
    <property type="protein sequence ID" value="RAR77305.1"/>
    <property type="molecule type" value="Genomic_DNA"/>
</dbReference>
<organism evidence="2 3">
    <name type="scientific">Paracidovorax anthurii</name>
    <dbReference type="NCBI Taxonomy" id="78229"/>
    <lineage>
        <taxon>Bacteria</taxon>
        <taxon>Pseudomonadati</taxon>
        <taxon>Pseudomonadota</taxon>
        <taxon>Betaproteobacteria</taxon>
        <taxon>Burkholderiales</taxon>
        <taxon>Comamonadaceae</taxon>
        <taxon>Paracidovorax</taxon>
    </lineage>
</organism>
<dbReference type="InterPro" id="IPR021317">
    <property type="entry name" value="DUF2917"/>
</dbReference>
<evidence type="ECO:0008006" key="4">
    <source>
        <dbReference type="Google" id="ProtNLM"/>
    </source>
</evidence>
<evidence type="ECO:0000313" key="3">
    <source>
        <dbReference type="Proteomes" id="UP000248856"/>
    </source>
</evidence>